<sequence length="334" mass="37277">MKTDLIYMTNDEPFDTLKAQILVRIAAVYAPDKLNFDDYNVSFTVPRLVKDAIGLDAQSYTHLLKNAQKMDDPAVKILIDPKPDRLPTNPDKENEQHISKQGGKAKKASTQVPREDRILPANAALNEKIGILRARWACPNPGGPCGSDFCFVKPDGEGHFPLSHEHFNVWGVSWLKGSNFADENKPPNDKLFDGISTDSLGARSPLLQRRLELQNQRNAPPAPSMPQITINLPDMMRQQFQPPPPLPLQPALPALTHESVPMLVPHPLVPGPKLDINVFCQNYNLDPEIAARFLEHKYRTTDSFRYIEVKELKELGFAAGEIAELRAAIAAWAT</sequence>
<accession>A0AAD6WTQ4</accession>
<feature type="region of interest" description="Disordered" evidence="1">
    <location>
        <begin position="80"/>
        <end position="112"/>
    </location>
</feature>
<evidence type="ECO:0000313" key="3">
    <source>
        <dbReference type="Proteomes" id="UP001218188"/>
    </source>
</evidence>
<gene>
    <name evidence="2" type="ORF">C8F04DRAFT_1400862</name>
</gene>
<name>A0AAD6WTQ4_9AGAR</name>
<feature type="compositionally biased region" description="Basic and acidic residues" evidence="1">
    <location>
        <begin position="80"/>
        <end position="98"/>
    </location>
</feature>
<organism evidence="2 3">
    <name type="scientific">Mycena alexandri</name>
    <dbReference type="NCBI Taxonomy" id="1745969"/>
    <lineage>
        <taxon>Eukaryota</taxon>
        <taxon>Fungi</taxon>
        <taxon>Dikarya</taxon>
        <taxon>Basidiomycota</taxon>
        <taxon>Agaricomycotina</taxon>
        <taxon>Agaricomycetes</taxon>
        <taxon>Agaricomycetidae</taxon>
        <taxon>Agaricales</taxon>
        <taxon>Marasmiineae</taxon>
        <taxon>Mycenaceae</taxon>
        <taxon>Mycena</taxon>
    </lineage>
</organism>
<dbReference type="Proteomes" id="UP001218188">
    <property type="component" value="Unassembled WGS sequence"/>
</dbReference>
<evidence type="ECO:0000313" key="2">
    <source>
        <dbReference type="EMBL" id="KAJ7024997.1"/>
    </source>
</evidence>
<comment type="caution">
    <text evidence="2">The sequence shown here is derived from an EMBL/GenBank/DDBJ whole genome shotgun (WGS) entry which is preliminary data.</text>
</comment>
<evidence type="ECO:0000256" key="1">
    <source>
        <dbReference type="SAM" id="MobiDB-lite"/>
    </source>
</evidence>
<dbReference type="EMBL" id="JARJCM010000161">
    <property type="protein sequence ID" value="KAJ7024997.1"/>
    <property type="molecule type" value="Genomic_DNA"/>
</dbReference>
<dbReference type="AlphaFoldDB" id="A0AAD6WTQ4"/>
<proteinExistence type="predicted"/>
<reference evidence="2" key="1">
    <citation type="submission" date="2023-03" db="EMBL/GenBank/DDBJ databases">
        <title>Massive genome expansion in bonnet fungi (Mycena s.s.) driven by repeated elements and novel gene families across ecological guilds.</title>
        <authorList>
            <consortium name="Lawrence Berkeley National Laboratory"/>
            <person name="Harder C.B."/>
            <person name="Miyauchi S."/>
            <person name="Viragh M."/>
            <person name="Kuo A."/>
            <person name="Thoen E."/>
            <person name="Andreopoulos B."/>
            <person name="Lu D."/>
            <person name="Skrede I."/>
            <person name="Drula E."/>
            <person name="Henrissat B."/>
            <person name="Morin E."/>
            <person name="Kohler A."/>
            <person name="Barry K."/>
            <person name="LaButti K."/>
            <person name="Morin E."/>
            <person name="Salamov A."/>
            <person name="Lipzen A."/>
            <person name="Mereny Z."/>
            <person name="Hegedus B."/>
            <person name="Baldrian P."/>
            <person name="Stursova M."/>
            <person name="Weitz H."/>
            <person name="Taylor A."/>
            <person name="Grigoriev I.V."/>
            <person name="Nagy L.G."/>
            <person name="Martin F."/>
            <person name="Kauserud H."/>
        </authorList>
    </citation>
    <scope>NUCLEOTIDE SEQUENCE</scope>
    <source>
        <strain evidence="2">CBHHK200</strain>
    </source>
</reference>
<protein>
    <submittedName>
        <fullName evidence="2">Uncharacterized protein</fullName>
    </submittedName>
</protein>
<keyword evidence="3" id="KW-1185">Reference proteome</keyword>